<dbReference type="Pfam" id="PF00392">
    <property type="entry name" value="GntR"/>
    <property type="match status" value="1"/>
</dbReference>
<gene>
    <name evidence="5" type="ORF">ENL26_02820</name>
</gene>
<name>A0A7C5I143_9BACT</name>
<dbReference type="Gene3D" id="1.10.10.10">
    <property type="entry name" value="Winged helix-like DNA-binding domain superfamily/Winged helix DNA-binding domain"/>
    <property type="match status" value="1"/>
</dbReference>
<evidence type="ECO:0000256" key="2">
    <source>
        <dbReference type="ARBA" id="ARBA00023125"/>
    </source>
</evidence>
<keyword evidence="1" id="KW-0805">Transcription regulation</keyword>
<keyword evidence="2" id="KW-0238">DNA-binding</keyword>
<dbReference type="PANTHER" id="PTHR38445">
    <property type="entry name" value="HTH-TYPE TRANSCRIPTIONAL REPRESSOR YTRA"/>
    <property type="match status" value="1"/>
</dbReference>
<organism evidence="5">
    <name type="scientific">Kosmotoga arenicorallina</name>
    <dbReference type="NCBI Taxonomy" id="688066"/>
    <lineage>
        <taxon>Bacteria</taxon>
        <taxon>Thermotogati</taxon>
        <taxon>Thermotogota</taxon>
        <taxon>Thermotogae</taxon>
        <taxon>Kosmotogales</taxon>
        <taxon>Kosmotogaceae</taxon>
        <taxon>Kosmotoga</taxon>
    </lineage>
</organism>
<sequence length="120" mass="13703">MWFKVDFSKPIYSQIKKKIKEAIMKGELKHGELIPSVRDLASSISVNPNTVARAYRELVREGVIEPRPGIGYAVKKNEAVLRKSLENEVLREFKNAVLSMKNAGFTLERVMRLVEKSWNG</sequence>
<dbReference type="SUPFAM" id="SSF46785">
    <property type="entry name" value="Winged helix' DNA-binding domain"/>
    <property type="match status" value="1"/>
</dbReference>
<accession>A0A7C5I143</accession>
<dbReference type="PROSITE" id="PS50949">
    <property type="entry name" value="HTH_GNTR"/>
    <property type="match status" value="1"/>
</dbReference>
<dbReference type="GO" id="GO:0003677">
    <property type="term" value="F:DNA binding"/>
    <property type="evidence" value="ECO:0007669"/>
    <property type="project" value="UniProtKB-KW"/>
</dbReference>
<dbReference type="InterPro" id="IPR000524">
    <property type="entry name" value="Tscrpt_reg_HTH_GntR"/>
</dbReference>
<reference evidence="5" key="1">
    <citation type="journal article" date="2020" name="mSystems">
        <title>Genome- and Community-Level Interaction Insights into Carbon Utilization and Element Cycling Functions of Hydrothermarchaeota in Hydrothermal Sediment.</title>
        <authorList>
            <person name="Zhou Z."/>
            <person name="Liu Y."/>
            <person name="Xu W."/>
            <person name="Pan J."/>
            <person name="Luo Z.H."/>
            <person name="Li M."/>
        </authorList>
    </citation>
    <scope>NUCLEOTIDE SEQUENCE [LARGE SCALE GENOMIC DNA]</scope>
    <source>
        <strain evidence="5">HyVt-80</strain>
    </source>
</reference>
<evidence type="ECO:0000256" key="3">
    <source>
        <dbReference type="ARBA" id="ARBA00023163"/>
    </source>
</evidence>
<dbReference type="InterPro" id="IPR036388">
    <property type="entry name" value="WH-like_DNA-bd_sf"/>
</dbReference>
<dbReference type="InterPro" id="IPR036390">
    <property type="entry name" value="WH_DNA-bd_sf"/>
</dbReference>
<keyword evidence="3" id="KW-0804">Transcription</keyword>
<dbReference type="CDD" id="cd07377">
    <property type="entry name" value="WHTH_GntR"/>
    <property type="match status" value="1"/>
</dbReference>
<dbReference type="Proteomes" id="UP000886129">
    <property type="component" value="Unassembled WGS sequence"/>
</dbReference>
<dbReference type="EMBL" id="DRTH01000171">
    <property type="protein sequence ID" value="HHF08690.1"/>
    <property type="molecule type" value="Genomic_DNA"/>
</dbReference>
<dbReference type="AlphaFoldDB" id="A0A7C5I143"/>
<dbReference type="SMART" id="SM00345">
    <property type="entry name" value="HTH_GNTR"/>
    <property type="match status" value="1"/>
</dbReference>
<comment type="caution">
    <text evidence="5">The sequence shown here is derived from an EMBL/GenBank/DDBJ whole genome shotgun (WGS) entry which is preliminary data.</text>
</comment>
<dbReference type="GO" id="GO:0003700">
    <property type="term" value="F:DNA-binding transcription factor activity"/>
    <property type="evidence" value="ECO:0007669"/>
    <property type="project" value="InterPro"/>
</dbReference>
<protein>
    <submittedName>
        <fullName evidence="5">GntR family transcriptional regulator</fullName>
    </submittedName>
</protein>
<dbReference type="PANTHER" id="PTHR38445:SF7">
    <property type="entry name" value="GNTR-FAMILY TRANSCRIPTIONAL REGULATOR"/>
    <property type="match status" value="1"/>
</dbReference>
<evidence type="ECO:0000313" key="5">
    <source>
        <dbReference type="EMBL" id="HHF08690.1"/>
    </source>
</evidence>
<evidence type="ECO:0000259" key="4">
    <source>
        <dbReference type="PROSITE" id="PS50949"/>
    </source>
</evidence>
<proteinExistence type="predicted"/>
<evidence type="ECO:0000256" key="1">
    <source>
        <dbReference type="ARBA" id="ARBA00023015"/>
    </source>
</evidence>
<feature type="domain" description="HTH gntR-type" evidence="4">
    <location>
        <begin position="9"/>
        <end position="77"/>
    </location>
</feature>